<keyword evidence="9 14" id="KW-0686">Riboflavin biosynthesis</keyword>
<gene>
    <name evidence="16" type="primary">ribBA</name>
    <name evidence="14" type="synonym">ribB</name>
    <name evidence="16" type="ORF">NKE59_01275</name>
</gene>
<feature type="binding site" evidence="14">
    <location>
        <position position="149"/>
    </location>
    <ligand>
        <name>Mg(2+)</name>
        <dbReference type="ChEBI" id="CHEBI:18420"/>
        <label>2</label>
    </ligand>
</feature>
<dbReference type="InterPro" id="IPR017945">
    <property type="entry name" value="DHBP_synth_RibB-like_a/b_dom"/>
</dbReference>
<name>A0AAU8A2Q9_9BURK</name>
<evidence type="ECO:0000256" key="12">
    <source>
        <dbReference type="ARBA" id="ARBA00023211"/>
    </source>
</evidence>
<comment type="catalytic activity">
    <reaction evidence="1 14">
        <text>D-ribulose 5-phosphate = (2S)-2-hydroxy-3-oxobutyl phosphate + formate + H(+)</text>
        <dbReference type="Rhea" id="RHEA:18457"/>
        <dbReference type="ChEBI" id="CHEBI:15378"/>
        <dbReference type="ChEBI" id="CHEBI:15740"/>
        <dbReference type="ChEBI" id="CHEBI:58121"/>
        <dbReference type="ChEBI" id="CHEBI:58830"/>
        <dbReference type="EC" id="4.1.99.12"/>
    </reaction>
</comment>
<keyword evidence="13 14" id="KW-0456">Lyase</keyword>
<comment type="pathway">
    <text evidence="4 14">Cofactor biosynthesis; riboflavin biosynthesis; 2-hydroxy-3-oxobutyl phosphate from D-ribulose 5-phosphate: step 1/1.</text>
</comment>
<reference evidence="16" key="1">
    <citation type="submission" date="2022-06" db="EMBL/GenBank/DDBJ databases">
        <title>New Polynucleobacter species.</title>
        <authorList>
            <person name="Hahn M.W."/>
        </authorList>
    </citation>
    <scope>NUCLEOTIDE SEQUENCE</scope>
    <source>
        <strain evidence="16">UK-FUSCHL-C3</strain>
    </source>
</reference>
<dbReference type="InterPro" id="IPR032677">
    <property type="entry name" value="GTP_cyclohydro_II"/>
</dbReference>
<evidence type="ECO:0000256" key="7">
    <source>
        <dbReference type="ARBA" id="ARBA00012153"/>
    </source>
</evidence>
<evidence type="ECO:0000313" key="16">
    <source>
        <dbReference type="EMBL" id="XCC57948.1"/>
    </source>
</evidence>
<dbReference type="InterPro" id="IPR000422">
    <property type="entry name" value="DHBP_synthase_RibB"/>
</dbReference>
<proteinExistence type="inferred from homology"/>
<evidence type="ECO:0000256" key="13">
    <source>
        <dbReference type="ARBA" id="ARBA00023239"/>
    </source>
</evidence>
<evidence type="ECO:0000256" key="1">
    <source>
        <dbReference type="ARBA" id="ARBA00000141"/>
    </source>
</evidence>
<evidence type="ECO:0000256" key="3">
    <source>
        <dbReference type="ARBA" id="ARBA00002284"/>
    </source>
</evidence>
<accession>A0AAU8A2Q9</accession>
<dbReference type="SUPFAM" id="SSF142695">
    <property type="entry name" value="RibA-like"/>
    <property type="match status" value="1"/>
</dbReference>
<dbReference type="GO" id="GO:0009231">
    <property type="term" value="P:riboflavin biosynthetic process"/>
    <property type="evidence" value="ECO:0007669"/>
    <property type="project" value="UniProtKB-UniRule"/>
</dbReference>
<sequence>MPNPQSVAISPVQEIVAELRAGKMIILVDEEDRENEGDLVLAADHVNAEAINFMAKHGRGLICLTLSKERCQQLNLPLMVRENSTALGTNFTVSIEAASGVTTGISAADRARTIQAAVAPNAKPNDLVQPGHVFPLMAQPGGVLIRSGHTEAGCDLASLAGCSPTAVICEIMKDDGNMARLPDLLEFAKAHQLKIGTIADLIQYRSQTESIVVRESEREFMSPWGKFQGVVYRDKPSNCLHLALIKGQPQPHQEVLVRVHEPVTILDLLDTESSTHSWPLSKALEAIAQSTSGVAVLLNAAGIAAPSELKWLHQFDKLCQQATDVNNKASSVNTKSSIERKTDFRSYGIGAQILKDLQVQKMCLLANSARVPSLSGYKLEITGNIPYSANSSKRGHP</sequence>
<protein>
    <recommendedName>
        <fullName evidence="8 14">3,4-dihydroxy-2-butanone 4-phosphate synthase</fullName>
        <shortName evidence="14">DHBP synthase</shortName>
        <ecNumber evidence="7 14">4.1.99.12</ecNumber>
    </recommendedName>
</protein>
<dbReference type="EMBL" id="CP099959">
    <property type="protein sequence ID" value="XCC57948.1"/>
    <property type="molecule type" value="Genomic_DNA"/>
</dbReference>
<keyword evidence="10 14" id="KW-0479">Metal-binding</keyword>
<dbReference type="Gene3D" id="3.40.50.10990">
    <property type="entry name" value="GTP cyclohydrolase II"/>
    <property type="match status" value="1"/>
</dbReference>
<evidence type="ECO:0000256" key="8">
    <source>
        <dbReference type="ARBA" id="ARBA00018836"/>
    </source>
</evidence>
<dbReference type="GO" id="GO:0003935">
    <property type="term" value="F:GTP cyclohydrolase II activity"/>
    <property type="evidence" value="ECO:0007669"/>
    <property type="project" value="TreeGrafter"/>
</dbReference>
<evidence type="ECO:0000256" key="14">
    <source>
        <dbReference type="HAMAP-Rule" id="MF_00180"/>
    </source>
</evidence>
<dbReference type="GO" id="GO:0030145">
    <property type="term" value="F:manganese ion binding"/>
    <property type="evidence" value="ECO:0007669"/>
    <property type="project" value="UniProtKB-UniRule"/>
</dbReference>
<comment type="cofactor">
    <cofactor evidence="14">
        <name>Mg(2+)</name>
        <dbReference type="ChEBI" id="CHEBI:18420"/>
    </cofactor>
    <cofactor evidence="14">
        <name>Mn(2+)</name>
        <dbReference type="ChEBI" id="CHEBI:29035"/>
    </cofactor>
    <text evidence="14">Binds 2 divalent metal cations per subunit. Magnesium or manganese.</text>
</comment>
<feature type="binding site" evidence="14">
    <location>
        <begin position="33"/>
        <end position="34"/>
    </location>
    <ligand>
        <name>D-ribulose 5-phosphate</name>
        <dbReference type="ChEBI" id="CHEBI:58121"/>
    </ligand>
</feature>
<dbReference type="Pfam" id="PF00926">
    <property type="entry name" value="DHBP_synthase"/>
    <property type="match status" value="1"/>
</dbReference>
<dbReference type="GO" id="GO:0008686">
    <property type="term" value="F:3,4-dihydroxy-2-butanone-4-phosphate synthase activity"/>
    <property type="evidence" value="ECO:0007669"/>
    <property type="project" value="UniProtKB-UniRule"/>
</dbReference>
<dbReference type="NCBIfam" id="TIGR00506">
    <property type="entry name" value="ribB"/>
    <property type="match status" value="1"/>
</dbReference>
<keyword evidence="16" id="KW-0378">Hydrolase</keyword>
<dbReference type="GO" id="GO:0000287">
    <property type="term" value="F:magnesium ion binding"/>
    <property type="evidence" value="ECO:0007669"/>
    <property type="project" value="UniProtKB-UniRule"/>
</dbReference>
<dbReference type="PANTHER" id="PTHR21327">
    <property type="entry name" value="GTP CYCLOHYDROLASE II-RELATED"/>
    <property type="match status" value="1"/>
</dbReference>
<feature type="domain" description="GTP cyclohydrolase II" evidence="15">
    <location>
        <begin position="216"/>
        <end position="386"/>
    </location>
</feature>
<comment type="function">
    <text evidence="3 14">Catalyzes the conversion of D-ribulose 5-phosphate to formate and 3,4-dihydroxy-2-butanone 4-phosphate.</text>
</comment>
<comment type="cofactor">
    <cofactor evidence="2">
        <name>Mn(2+)</name>
        <dbReference type="ChEBI" id="CHEBI:29035"/>
    </cofactor>
</comment>
<feature type="binding site" evidence="14">
    <location>
        <begin position="146"/>
        <end position="150"/>
    </location>
    <ligand>
        <name>D-ribulose 5-phosphate</name>
        <dbReference type="ChEBI" id="CHEBI:58121"/>
    </ligand>
</feature>
<feature type="site" description="Essential for catalytic activity" evidence="14">
    <location>
        <position position="170"/>
    </location>
</feature>
<dbReference type="AlphaFoldDB" id="A0AAU8A2Q9"/>
<evidence type="ECO:0000256" key="5">
    <source>
        <dbReference type="ARBA" id="ARBA00005520"/>
    </source>
</evidence>
<evidence type="ECO:0000256" key="2">
    <source>
        <dbReference type="ARBA" id="ARBA00001936"/>
    </source>
</evidence>
<evidence type="ECO:0000256" key="11">
    <source>
        <dbReference type="ARBA" id="ARBA00022842"/>
    </source>
</evidence>
<feature type="site" description="Essential for catalytic activity" evidence="14">
    <location>
        <position position="132"/>
    </location>
</feature>
<evidence type="ECO:0000256" key="6">
    <source>
        <dbReference type="ARBA" id="ARBA00008976"/>
    </source>
</evidence>
<dbReference type="HAMAP" id="MF_00180">
    <property type="entry name" value="RibB"/>
    <property type="match status" value="1"/>
</dbReference>
<evidence type="ECO:0000256" key="9">
    <source>
        <dbReference type="ARBA" id="ARBA00022619"/>
    </source>
</evidence>
<dbReference type="Gene3D" id="3.90.870.10">
    <property type="entry name" value="DHBP synthase"/>
    <property type="match status" value="1"/>
</dbReference>
<dbReference type="Pfam" id="PF00925">
    <property type="entry name" value="GTP_cyclohydro2"/>
    <property type="match status" value="1"/>
</dbReference>
<dbReference type="GO" id="GO:0005829">
    <property type="term" value="C:cytosol"/>
    <property type="evidence" value="ECO:0007669"/>
    <property type="project" value="TreeGrafter"/>
</dbReference>
<evidence type="ECO:0000256" key="4">
    <source>
        <dbReference type="ARBA" id="ARBA00004904"/>
    </source>
</evidence>
<feature type="binding site" evidence="14">
    <location>
        <position position="34"/>
    </location>
    <ligand>
        <name>Mg(2+)</name>
        <dbReference type="ChEBI" id="CHEBI:18420"/>
        <label>1</label>
    </ligand>
</feature>
<dbReference type="PANTHER" id="PTHR21327:SF34">
    <property type="entry name" value="3,4-DIHYDROXY-2-BUTANONE 4-PHOSPHATE SYNTHASE"/>
    <property type="match status" value="1"/>
</dbReference>
<feature type="binding site" evidence="14">
    <location>
        <position position="38"/>
    </location>
    <ligand>
        <name>D-ribulose 5-phosphate</name>
        <dbReference type="ChEBI" id="CHEBI:58121"/>
    </ligand>
</feature>
<evidence type="ECO:0000259" key="15">
    <source>
        <dbReference type="Pfam" id="PF00925"/>
    </source>
</evidence>
<dbReference type="SUPFAM" id="SSF55821">
    <property type="entry name" value="YrdC/RibB"/>
    <property type="match status" value="1"/>
</dbReference>
<dbReference type="InterPro" id="IPR036144">
    <property type="entry name" value="RibA-like_sf"/>
</dbReference>
<comment type="similarity">
    <text evidence="5">In the N-terminal section; belongs to the DHBP synthase family.</text>
</comment>
<dbReference type="EC" id="4.1.99.12" evidence="7 14"/>
<evidence type="ECO:0000256" key="10">
    <source>
        <dbReference type="ARBA" id="ARBA00022723"/>
    </source>
</evidence>
<keyword evidence="12 14" id="KW-0464">Manganese</keyword>
<organism evidence="16">
    <name type="scientific">Polynucleobacter sp. UK-FUSCHL-C3</name>
    <dbReference type="NCBI Taxonomy" id="2955208"/>
    <lineage>
        <taxon>Bacteria</taxon>
        <taxon>Pseudomonadati</taxon>
        <taxon>Pseudomonadota</taxon>
        <taxon>Betaproteobacteria</taxon>
        <taxon>Burkholderiales</taxon>
        <taxon>Burkholderiaceae</taxon>
        <taxon>Polynucleobacter</taxon>
    </lineage>
</organism>
<comment type="subunit">
    <text evidence="14">Homodimer.</text>
</comment>
<keyword evidence="11 14" id="KW-0460">Magnesium</keyword>
<comment type="similarity">
    <text evidence="6">In the C-terminal section; belongs to the GTP cyclohydrolase II family.</text>
</comment>
<dbReference type="NCBIfam" id="NF010626">
    <property type="entry name" value="PRK14019.1"/>
    <property type="match status" value="1"/>
</dbReference>
<dbReference type="RefSeq" id="WP_353439079.1">
    <property type="nucleotide sequence ID" value="NZ_CP099959.1"/>
</dbReference>
<dbReference type="FunFam" id="3.90.870.10:FF:000001">
    <property type="entry name" value="Riboflavin biosynthesis protein RibBA"/>
    <property type="match status" value="1"/>
</dbReference>
<dbReference type="PIRSF" id="PIRSF001259">
    <property type="entry name" value="RibA"/>
    <property type="match status" value="1"/>
</dbReference>
<comment type="similarity">
    <text evidence="14">Belongs to the DHBP synthase family.</text>
</comment>
<feature type="binding site" evidence="14">
    <location>
        <position position="34"/>
    </location>
    <ligand>
        <name>Mg(2+)</name>
        <dbReference type="ChEBI" id="CHEBI:18420"/>
        <label>2</label>
    </ligand>
</feature>